<gene>
    <name evidence="1" type="ordered locus">RBRH_01216</name>
</gene>
<proteinExistence type="predicted"/>
<dbReference type="AlphaFoldDB" id="E5APB3"/>
<dbReference type="EMBL" id="FR687359">
    <property type="protein sequence ID" value="CBW74445.1"/>
    <property type="molecule type" value="Genomic_DNA"/>
</dbReference>
<name>E5APB3_MYCRK</name>
<reference evidence="1 2" key="1">
    <citation type="journal article" date="2011" name="J. Bacteriol.">
        <title>Complete genome sequence of Burkholderia rhizoxinica, an endosymbiont of Rhizopus microsporus.</title>
        <authorList>
            <person name="Lackner G."/>
            <person name="Moebius N."/>
            <person name="Partida-Martinez L."/>
            <person name="Hertweck C."/>
        </authorList>
    </citation>
    <scope>NUCLEOTIDE SEQUENCE [LARGE SCALE GENOMIC DNA]</scope>
    <source>
        <strain evidence="2">DSM 19002 / CIP 109453 / HKI 454</strain>
    </source>
</reference>
<dbReference type="HOGENOM" id="CLU_3355084_0_0_4"/>
<evidence type="ECO:0000313" key="1">
    <source>
        <dbReference type="EMBL" id="CBW74445.1"/>
    </source>
</evidence>
<protein>
    <submittedName>
        <fullName evidence="1">Uncharacterized protein</fullName>
    </submittedName>
</protein>
<dbReference type="KEGG" id="brh:RBRH_01216"/>
<evidence type="ECO:0000313" key="2">
    <source>
        <dbReference type="Proteomes" id="UP000007437"/>
    </source>
</evidence>
<accession>E5APB3</accession>
<sequence>MGDSLVVKETWIMPIPFPHGFRNLAMYMYLNGVRNG</sequence>
<organism evidence="1 2">
    <name type="scientific">Mycetohabitans rhizoxinica (strain DSM 19002 / CIP 109453 / HKI 454)</name>
    <name type="common">Paraburkholderia rhizoxinica</name>
    <dbReference type="NCBI Taxonomy" id="882378"/>
    <lineage>
        <taxon>Bacteria</taxon>
        <taxon>Pseudomonadati</taxon>
        <taxon>Pseudomonadota</taxon>
        <taxon>Betaproteobacteria</taxon>
        <taxon>Burkholderiales</taxon>
        <taxon>Burkholderiaceae</taxon>
        <taxon>Mycetohabitans</taxon>
    </lineage>
</organism>
<dbReference type="Proteomes" id="UP000007437">
    <property type="component" value="Chromosome"/>
</dbReference>